<comment type="caution">
    <text evidence="5">The sequence shown here is derived from an EMBL/GenBank/DDBJ whole genome shotgun (WGS) entry which is preliminary data.</text>
</comment>
<dbReference type="InterPro" id="IPR027417">
    <property type="entry name" value="P-loop_NTPase"/>
</dbReference>
<dbReference type="EMBL" id="JAJFAZ020000004">
    <property type="protein sequence ID" value="KAI5334091.1"/>
    <property type="molecule type" value="Genomic_DNA"/>
</dbReference>
<dbReference type="GO" id="GO:0043531">
    <property type="term" value="F:ADP binding"/>
    <property type="evidence" value="ECO:0007669"/>
    <property type="project" value="InterPro"/>
</dbReference>
<organism evidence="5 6">
    <name type="scientific">Prunus dulcis</name>
    <name type="common">Almond</name>
    <name type="synonym">Amygdalus dulcis</name>
    <dbReference type="NCBI Taxonomy" id="3755"/>
    <lineage>
        <taxon>Eukaryota</taxon>
        <taxon>Viridiplantae</taxon>
        <taxon>Streptophyta</taxon>
        <taxon>Embryophyta</taxon>
        <taxon>Tracheophyta</taxon>
        <taxon>Spermatophyta</taxon>
        <taxon>Magnoliopsida</taxon>
        <taxon>eudicotyledons</taxon>
        <taxon>Gunneridae</taxon>
        <taxon>Pentapetalae</taxon>
        <taxon>rosids</taxon>
        <taxon>fabids</taxon>
        <taxon>Rosales</taxon>
        <taxon>Rosaceae</taxon>
        <taxon>Amygdaloideae</taxon>
        <taxon>Amygdaleae</taxon>
        <taxon>Prunus</taxon>
    </lineage>
</organism>
<dbReference type="Proteomes" id="UP001054821">
    <property type="component" value="Chromosome 4"/>
</dbReference>
<sequence>MDSLTAIVSGIAGNIVEYTIEPVGRQMGYLVHQESNLQNLESQVDNLGVAMKQFNMLLIKLNKKLSKKSRKLVQVVLQLHANTEFPRFSYSAPPQEIWSMPTEEHQAFESRTSIVKKIMEELRNPNTNMIGVYGIGGVGKTTLVQEVFRQATKEELFDDVVIVIDVKQNLDLERIQKEIAEKLALNVLENHTALGLPRVVFKTLLQSRSREILSSEMHTQKEMHDLVRDVAMSIAFRDQHILSIAYGDELNELPNNDFIKNCSLISIPSCNIPTLPESLEYGELKLFFLWSNDDSVEVKQLPEEIGQLSPLRLLDLGGCSKIELISPNVISSLKRLEDLRTGNSFNRWEDEGVNVQRSNVSLSELKHLSKVTSLDLHITDGNILPENLFSDKLERYHILIGNAWKWHGVDETFNTLKLKLTTCNQLDQGLKMLLKRSEDLYLDVLEGVKNIVYQLDNEGLFQKLTHLHVQYNADITYLINSIHWNYTHNAFPILESLFLNNLVSLVSVCYGKLNLLAPDSFCKLIVVQLACPVNIFGPTSCELSKPLLGVKNDTYHHQHSSILFVSLDVTSHEDHHYFYKHLSETSRQEENLSGEDKFYIDPIWRIKKEQMETKRKWQFFDSPSCRSSVLLNMILLLFLPDDPIDCCIDDDLEIPISMRKEPEELRALRRKSIWELVELPEGKKTVACNLQSVERVFWVWTLGYKDLNTVFFLPRYVGQRKLKWIHHGVNGVARPCGSRIYGWKVPPTTPWKLVRWPSYTHQVVLPPPPLFCRHFSELLQHDPLRQLMGNPNFPSDIIPEILSRLPVKSLCRFRSLFSLDLDEFLNHNDAIDNYLDKDYDILIINIDDNDDVVATELDYVFSELPNNWAFLVFHSNGLLLCQLYYWDLYLVNPATREAYYFDLFGFGFYHSSGDYKVIGRWNDLMRRPSLVVR</sequence>
<reference evidence="5 6" key="1">
    <citation type="journal article" date="2022" name="G3 (Bethesda)">
        <title>Whole-genome sequence and methylome profiling of the almond [Prunus dulcis (Mill.) D.A. Webb] cultivar 'Nonpareil'.</title>
        <authorList>
            <person name="D'Amico-Willman K.M."/>
            <person name="Ouma W.Z."/>
            <person name="Meulia T."/>
            <person name="Sideli G.M."/>
            <person name="Gradziel T.M."/>
            <person name="Fresnedo-Ramirez J."/>
        </authorList>
    </citation>
    <scope>NUCLEOTIDE SEQUENCE [LARGE SCALE GENOMIC DNA]</scope>
    <source>
        <strain evidence="5">Clone GOH B32 T37-40</strain>
    </source>
</reference>
<feature type="domain" description="NB-ARC" evidence="4">
    <location>
        <begin position="113"/>
        <end position="207"/>
    </location>
</feature>
<evidence type="ECO:0000256" key="2">
    <source>
        <dbReference type="ARBA" id="ARBA00022821"/>
    </source>
</evidence>
<evidence type="ECO:0000259" key="3">
    <source>
        <dbReference type="Pfam" id="PF00646"/>
    </source>
</evidence>
<evidence type="ECO:0000256" key="1">
    <source>
        <dbReference type="ARBA" id="ARBA00008894"/>
    </source>
</evidence>
<keyword evidence="2" id="KW-0611">Plant defense</keyword>
<dbReference type="Gene3D" id="3.80.10.10">
    <property type="entry name" value="Ribonuclease Inhibitor"/>
    <property type="match status" value="1"/>
</dbReference>
<dbReference type="AlphaFoldDB" id="A0AAD4W082"/>
<gene>
    <name evidence="5" type="ORF">L3X38_024224</name>
</gene>
<keyword evidence="6" id="KW-1185">Reference proteome</keyword>
<evidence type="ECO:0008006" key="7">
    <source>
        <dbReference type="Google" id="ProtNLM"/>
    </source>
</evidence>
<evidence type="ECO:0000259" key="4">
    <source>
        <dbReference type="Pfam" id="PF00931"/>
    </source>
</evidence>
<evidence type="ECO:0000313" key="6">
    <source>
        <dbReference type="Proteomes" id="UP001054821"/>
    </source>
</evidence>
<protein>
    <recommendedName>
        <fullName evidence="7">NB-ARC domain-containing disease resistance protein</fullName>
    </recommendedName>
</protein>
<dbReference type="PANTHER" id="PTHR33463:SF198">
    <property type="entry name" value="RPP4C3"/>
    <property type="match status" value="1"/>
</dbReference>
<dbReference type="Pfam" id="PF00646">
    <property type="entry name" value="F-box"/>
    <property type="match status" value="1"/>
</dbReference>
<dbReference type="SUPFAM" id="SSF52058">
    <property type="entry name" value="L domain-like"/>
    <property type="match status" value="1"/>
</dbReference>
<dbReference type="InterPro" id="IPR001810">
    <property type="entry name" value="F-box_dom"/>
</dbReference>
<accession>A0AAD4W082</accession>
<dbReference type="PANTHER" id="PTHR33463">
    <property type="entry name" value="NB-ARC DOMAIN-CONTAINING PROTEIN-RELATED"/>
    <property type="match status" value="1"/>
</dbReference>
<dbReference type="SUPFAM" id="SSF52540">
    <property type="entry name" value="P-loop containing nucleoside triphosphate hydrolases"/>
    <property type="match status" value="1"/>
</dbReference>
<comment type="similarity">
    <text evidence="1">Belongs to the disease resistance NB-LRR family.</text>
</comment>
<evidence type="ECO:0000313" key="5">
    <source>
        <dbReference type="EMBL" id="KAI5334091.1"/>
    </source>
</evidence>
<dbReference type="Gene3D" id="3.40.50.300">
    <property type="entry name" value="P-loop containing nucleotide triphosphate hydrolases"/>
    <property type="match status" value="1"/>
</dbReference>
<dbReference type="Pfam" id="PF00931">
    <property type="entry name" value="NB-ARC"/>
    <property type="match status" value="1"/>
</dbReference>
<name>A0AAD4W082_PRUDU</name>
<feature type="domain" description="F-box" evidence="3">
    <location>
        <begin position="792"/>
        <end position="815"/>
    </location>
</feature>
<dbReference type="InterPro" id="IPR050905">
    <property type="entry name" value="Plant_NBS-LRR"/>
</dbReference>
<dbReference type="InterPro" id="IPR032675">
    <property type="entry name" value="LRR_dom_sf"/>
</dbReference>
<dbReference type="InterPro" id="IPR002182">
    <property type="entry name" value="NB-ARC"/>
</dbReference>
<proteinExistence type="inferred from homology"/>